<dbReference type="PROSITE" id="PS00039">
    <property type="entry name" value="DEAD_ATP_HELICASE"/>
    <property type="match status" value="1"/>
</dbReference>
<dbReference type="SUPFAM" id="SSF52540">
    <property type="entry name" value="P-loop containing nucleoside triphosphate hydrolases"/>
    <property type="match status" value="1"/>
</dbReference>
<dbReference type="Proteomes" id="UP001150538">
    <property type="component" value="Unassembled WGS sequence"/>
</dbReference>
<evidence type="ECO:0000313" key="18">
    <source>
        <dbReference type="EMBL" id="KAJ1918701.1"/>
    </source>
</evidence>
<feature type="compositionally biased region" description="Basic and acidic residues" evidence="14">
    <location>
        <begin position="48"/>
        <end position="58"/>
    </location>
</feature>
<evidence type="ECO:0000256" key="7">
    <source>
        <dbReference type="ARBA" id="ARBA00022801"/>
    </source>
</evidence>
<evidence type="ECO:0000256" key="8">
    <source>
        <dbReference type="ARBA" id="ARBA00022806"/>
    </source>
</evidence>
<evidence type="ECO:0000256" key="10">
    <source>
        <dbReference type="ARBA" id="ARBA00023242"/>
    </source>
</evidence>
<comment type="caution">
    <text evidence="18">The sequence shown here is derived from an EMBL/GenBank/DDBJ whole genome shotgun (WGS) entry which is preliminary data.</text>
</comment>
<dbReference type="Pfam" id="PF00270">
    <property type="entry name" value="DEAD"/>
    <property type="match status" value="1"/>
</dbReference>
<name>A0A9W8A170_9FUNG</name>
<comment type="similarity">
    <text evidence="2">Belongs to the DEAD box helicase family. DDX5/DBP2 subfamily.</text>
</comment>
<dbReference type="CDD" id="cd18787">
    <property type="entry name" value="SF2_C_DEAD"/>
    <property type="match status" value="1"/>
</dbReference>
<evidence type="ECO:0000259" key="16">
    <source>
        <dbReference type="PROSITE" id="PS51194"/>
    </source>
</evidence>
<dbReference type="Gene3D" id="3.40.50.300">
    <property type="entry name" value="P-loop containing nucleotide triphosphate hydrolases"/>
    <property type="match status" value="2"/>
</dbReference>
<keyword evidence="6 13" id="KW-0547">Nucleotide-binding</keyword>
<feature type="compositionally biased region" description="Polar residues" evidence="14">
    <location>
        <begin position="86"/>
        <end position="97"/>
    </location>
</feature>
<dbReference type="InterPro" id="IPR011545">
    <property type="entry name" value="DEAD/DEAH_box_helicase_dom"/>
</dbReference>
<dbReference type="AlphaFoldDB" id="A0A9W8A170"/>
<evidence type="ECO:0000313" key="19">
    <source>
        <dbReference type="Proteomes" id="UP001150538"/>
    </source>
</evidence>
<dbReference type="SMART" id="SM00487">
    <property type="entry name" value="DEXDc"/>
    <property type="match status" value="1"/>
</dbReference>
<dbReference type="GO" id="GO:0003724">
    <property type="term" value="F:RNA helicase activity"/>
    <property type="evidence" value="ECO:0007669"/>
    <property type="project" value="UniProtKB-EC"/>
</dbReference>
<dbReference type="InterPro" id="IPR027417">
    <property type="entry name" value="P-loop_NTPase"/>
</dbReference>
<dbReference type="InterPro" id="IPR014001">
    <property type="entry name" value="Helicase_ATP-bd"/>
</dbReference>
<dbReference type="GO" id="GO:0016787">
    <property type="term" value="F:hydrolase activity"/>
    <property type="evidence" value="ECO:0007669"/>
    <property type="project" value="UniProtKB-KW"/>
</dbReference>
<dbReference type="OrthoDB" id="196131at2759"/>
<dbReference type="GO" id="GO:0003676">
    <property type="term" value="F:nucleic acid binding"/>
    <property type="evidence" value="ECO:0007669"/>
    <property type="project" value="InterPro"/>
</dbReference>
<feature type="domain" description="DEAD-box RNA helicase Q" evidence="17">
    <location>
        <begin position="130"/>
        <end position="156"/>
    </location>
</feature>
<dbReference type="PROSITE" id="PS51195">
    <property type="entry name" value="Q_MOTIF"/>
    <property type="match status" value="1"/>
</dbReference>
<evidence type="ECO:0000256" key="12">
    <source>
        <dbReference type="PROSITE-ProRule" id="PRU00552"/>
    </source>
</evidence>
<keyword evidence="19" id="KW-1185">Reference proteome</keyword>
<evidence type="ECO:0000256" key="6">
    <source>
        <dbReference type="ARBA" id="ARBA00022741"/>
    </source>
</evidence>
<evidence type="ECO:0000256" key="2">
    <source>
        <dbReference type="ARBA" id="ARBA00009334"/>
    </source>
</evidence>
<dbReference type="InterPro" id="IPR001650">
    <property type="entry name" value="Helicase_C-like"/>
</dbReference>
<organism evidence="18 19">
    <name type="scientific">Mycoemilia scoparia</name>
    <dbReference type="NCBI Taxonomy" id="417184"/>
    <lineage>
        <taxon>Eukaryota</taxon>
        <taxon>Fungi</taxon>
        <taxon>Fungi incertae sedis</taxon>
        <taxon>Zoopagomycota</taxon>
        <taxon>Kickxellomycotina</taxon>
        <taxon>Kickxellomycetes</taxon>
        <taxon>Kickxellales</taxon>
        <taxon>Kickxellaceae</taxon>
        <taxon>Mycoemilia</taxon>
    </lineage>
</organism>
<evidence type="ECO:0000256" key="13">
    <source>
        <dbReference type="RuleBase" id="RU000492"/>
    </source>
</evidence>
<feature type="domain" description="Helicase ATP-binding" evidence="15">
    <location>
        <begin position="159"/>
        <end position="338"/>
    </location>
</feature>
<evidence type="ECO:0000256" key="11">
    <source>
        <dbReference type="ARBA" id="ARBA00037449"/>
    </source>
</evidence>
<evidence type="ECO:0000259" key="17">
    <source>
        <dbReference type="PROSITE" id="PS51195"/>
    </source>
</evidence>
<sequence>MPEAVAVAVDDIENRQVNIKEKPQKVADNKKSDKSKSKKDKEKKRKREKDGDESSGSKKKEKKDKKKKSKENKEETASSKSDTADESVSASPRNTATAKEAQEFYEKHNISVTDDSASGKGGGEVFYPCIEFDQTGFDKKILKACKGFKNPTPIQAACWPIVLKGRDIVGIAETGSGKTFAFALPAMTHIMSKKDGKKAKPGKPFVLVVAPTRELAMQTHEQCEIAGKHVGVTSICIYGGVPKYEQVRALKSGAAIVIATPGRLVDLINDGSCDLSEVSYLVLDEADRMLDQGFEQEIRNIIGMTKPSNKRQTLMFSATWPESIRKLSGDFLKNPMKVTIGSDELAVNQRVDQIVEVVEPFDKDAKLLQLLNKYHKTRRNKVLVFVLYKKEAGRVEGFLRKQGFRCEAIHGDKTQDQRTKALSQFKDGTIPLLIATDVAARGLDIPNVEYVINYTFPLTIDEYIHRIGRTGRAGKKGVSHTLFTFHDKSHSGELVNVLKTANMNVPESLLKFGTTVKKKEHKAYGAFFKDIDPKAKATKIVFDD</sequence>
<evidence type="ECO:0000256" key="9">
    <source>
        <dbReference type="ARBA" id="ARBA00022840"/>
    </source>
</evidence>
<feature type="compositionally biased region" description="Basic residues" evidence="14">
    <location>
        <begin position="59"/>
        <end position="70"/>
    </location>
</feature>
<protein>
    <recommendedName>
        <fullName evidence="3">RNA helicase</fullName>
        <ecNumber evidence="3">3.6.4.13</ecNumber>
    </recommendedName>
</protein>
<dbReference type="Pfam" id="PF00271">
    <property type="entry name" value="Helicase_C"/>
    <property type="match status" value="1"/>
</dbReference>
<dbReference type="InterPro" id="IPR000629">
    <property type="entry name" value="RNA-helicase_DEAD-box_CS"/>
</dbReference>
<keyword evidence="9 13" id="KW-0067">ATP-binding</keyword>
<dbReference type="FunFam" id="3.40.50.300:FF:000008">
    <property type="entry name" value="ATP-dependent RNA helicase RhlB"/>
    <property type="match status" value="1"/>
</dbReference>
<dbReference type="GO" id="GO:0005524">
    <property type="term" value="F:ATP binding"/>
    <property type="evidence" value="ECO:0007669"/>
    <property type="project" value="UniProtKB-KW"/>
</dbReference>
<feature type="compositionally biased region" description="Basic and acidic residues" evidence="14">
    <location>
        <begin position="12"/>
        <end position="35"/>
    </location>
</feature>
<evidence type="ECO:0000259" key="15">
    <source>
        <dbReference type="PROSITE" id="PS51192"/>
    </source>
</evidence>
<dbReference type="EMBL" id="JANBPU010000039">
    <property type="protein sequence ID" value="KAJ1918701.1"/>
    <property type="molecule type" value="Genomic_DNA"/>
</dbReference>
<dbReference type="PROSITE" id="PS51194">
    <property type="entry name" value="HELICASE_CTER"/>
    <property type="match status" value="1"/>
</dbReference>
<reference evidence="18" key="1">
    <citation type="submission" date="2022-07" db="EMBL/GenBank/DDBJ databases">
        <title>Phylogenomic reconstructions and comparative analyses of Kickxellomycotina fungi.</title>
        <authorList>
            <person name="Reynolds N.K."/>
            <person name="Stajich J.E."/>
            <person name="Barry K."/>
            <person name="Grigoriev I.V."/>
            <person name="Crous P."/>
            <person name="Smith M.E."/>
        </authorList>
    </citation>
    <scope>NUCLEOTIDE SEQUENCE</scope>
    <source>
        <strain evidence="18">NBRC 100468</strain>
    </source>
</reference>
<dbReference type="PANTHER" id="PTHR47958">
    <property type="entry name" value="ATP-DEPENDENT RNA HELICASE DBP3"/>
    <property type="match status" value="1"/>
</dbReference>
<evidence type="ECO:0000256" key="4">
    <source>
        <dbReference type="ARBA" id="ARBA00022517"/>
    </source>
</evidence>
<feature type="domain" description="Helicase C-terminal" evidence="16">
    <location>
        <begin position="366"/>
        <end position="513"/>
    </location>
</feature>
<evidence type="ECO:0000256" key="1">
    <source>
        <dbReference type="ARBA" id="ARBA00004604"/>
    </source>
</evidence>
<comment type="function">
    <text evidence="11">ATP-dependent RNA helicase required for 60S ribosomal subunit synthesis. Involved in efficient pre-rRNA processing, predominantly at site A3, which is necessary for the normal formation of 25S and 5.8S rRNAs.</text>
</comment>
<accession>A0A9W8A170</accession>
<dbReference type="EC" id="3.6.4.13" evidence="3"/>
<keyword evidence="4" id="KW-0690">Ribosome biogenesis</keyword>
<dbReference type="InterPro" id="IPR014014">
    <property type="entry name" value="RNA_helicase_DEAD_Q_motif"/>
</dbReference>
<dbReference type="PROSITE" id="PS51192">
    <property type="entry name" value="HELICASE_ATP_BIND_1"/>
    <property type="match status" value="1"/>
</dbReference>
<feature type="short sequence motif" description="Q motif" evidence="12">
    <location>
        <begin position="130"/>
        <end position="156"/>
    </location>
</feature>
<evidence type="ECO:0000256" key="3">
    <source>
        <dbReference type="ARBA" id="ARBA00012552"/>
    </source>
</evidence>
<evidence type="ECO:0000256" key="14">
    <source>
        <dbReference type="SAM" id="MobiDB-lite"/>
    </source>
</evidence>
<evidence type="ECO:0000256" key="5">
    <source>
        <dbReference type="ARBA" id="ARBA00022552"/>
    </source>
</evidence>
<dbReference type="CDD" id="cd00268">
    <property type="entry name" value="DEADc"/>
    <property type="match status" value="1"/>
</dbReference>
<keyword evidence="7 13" id="KW-0378">Hydrolase</keyword>
<keyword evidence="10" id="KW-0539">Nucleus</keyword>
<keyword evidence="8 13" id="KW-0347">Helicase</keyword>
<dbReference type="InterPro" id="IPR044742">
    <property type="entry name" value="DEAD/DEAH_RhlB"/>
</dbReference>
<feature type="compositionally biased region" description="Basic residues" evidence="14">
    <location>
        <begin position="36"/>
        <end position="47"/>
    </location>
</feature>
<dbReference type="SMART" id="SM00490">
    <property type="entry name" value="HELICc"/>
    <property type="match status" value="1"/>
</dbReference>
<gene>
    <name evidence="18" type="primary">DBP3</name>
    <name evidence="18" type="ORF">H4219_002423</name>
</gene>
<feature type="region of interest" description="Disordered" evidence="14">
    <location>
        <begin position="1"/>
        <end position="98"/>
    </location>
</feature>
<keyword evidence="5" id="KW-0698">rRNA processing</keyword>
<proteinExistence type="inferred from homology"/>
<comment type="subcellular location">
    <subcellularLocation>
        <location evidence="1">Nucleus</location>
        <location evidence="1">Nucleolus</location>
    </subcellularLocation>
</comment>